<evidence type="ECO:0000256" key="4">
    <source>
        <dbReference type="ARBA" id="ARBA00023242"/>
    </source>
</evidence>
<gene>
    <name evidence="6" type="ORF">B0J15DRAFT_504490</name>
</gene>
<dbReference type="Pfam" id="PF11951">
    <property type="entry name" value="Fungal_trans_2"/>
    <property type="match status" value="1"/>
</dbReference>
<dbReference type="SMART" id="SM00066">
    <property type="entry name" value="GAL4"/>
    <property type="match status" value="1"/>
</dbReference>
<organism evidence="6 7">
    <name type="scientific">Fusarium solani</name>
    <name type="common">Filamentous fungus</name>
    <dbReference type="NCBI Taxonomy" id="169388"/>
    <lineage>
        <taxon>Eukaryota</taxon>
        <taxon>Fungi</taxon>
        <taxon>Dikarya</taxon>
        <taxon>Ascomycota</taxon>
        <taxon>Pezizomycotina</taxon>
        <taxon>Sordariomycetes</taxon>
        <taxon>Hypocreomycetidae</taxon>
        <taxon>Hypocreales</taxon>
        <taxon>Nectriaceae</taxon>
        <taxon>Fusarium</taxon>
        <taxon>Fusarium solani species complex</taxon>
    </lineage>
</organism>
<evidence type="ECO:0000313" key="7">
    <source>
        <dbReference type="Proteomes" id="UP000736672"/>
    </source>
</evidence>
<evidence type="ECO:0000259" key="5">
    <source>
        <dbReference type="PROSITE" id="PS50048"/>
    </source>
</evidence>
<dbReference type="PROSITE" id="PS00463">
    <property type="entry name" value="ZN2_CY6_FUNGAL_1"/>
    <property type="match status" value="1"/>
</dbReference>
<dbReference type="SUPFAM" id="SSF57701">
    <property type="entry name" value="Zn2/Cys6 DNA-binding domain"/>
    <property type="match status" value="1"/>
</dbReference>
<dbReference type="PROSITE" id="PS50048">
    <property type="entry name" value="ZN2_CY6_FUNGAL_2"/>
    <property type="match status" value="1"/>
</dbReference>
<dbReference type="Gene3D" id="4.10.240.10">
    <property type="entry name" value="Zn(2)-C6 fungal-type DNA-binding domain"/>
    <property type="match status" value="1"/>
</dbReference>
<proteinExistence type="predicted"/>
<reference evidence="6" key="1">
    <citation type="journal article" date="2021" name="Nat. Commun.">
        <title>Genetic determinants of endophytism in the Arabidopsis root mycobiome.</title>
        <authorList>
            <person name="Mesny F."/>
            <person name="Miyauchi S."/>
            <person name="Thiergart T."/>
            <person name="Pickel B."/>
            <person name="Atanasova L."/>
            <person name="Karlsson M."/>
            <person name="Huettel B."/>
            <person name="Barry K.W."/>
            <person name="Haridas S."/>
            <person name="Chen C."/>
            <person name="Bauer D."/>
            <person name="Andreopoulos W."/>
            <person name="Pangilinan J."/>
            <person name="LaButti K."/>
            <person name="Riley R."/>
            <person name="Lipzen A."/>
            <person name="Clum A."/>
            <person name="Drula E."/>
            <person name="Henrissat B."/>
            <person name="Kohler A."/>
            <person name="Grigoriev I.V."/>
            <person name="Martin F.M."/>
            <person name="Hacquard S."/>
        </authorList>
    </citation>
    <scope>NUCLEOTIDE SEQUENCE</scope>
    <source>
        <strain evidence="6">FSSC 5 MPI-SDFR-AT-0091</strain>
    </source>
</reference>
<dbReference type="PANTHER" id="PTHR31069:SF32">
    <property type="entry name" value="ARGININE METABOLISM REGULATION PROTEIN II"/>
    <property type="match status" value="1"/>
</dbReference>
<dbReference type="GO" id="GO:0008270">
    <property type="term" value="F:zinc ion binding"/>
    <property type="evidence" value="ECO:0007669"/>
    <property type="project" value="InterPro"/>
</dbReference>
<name>A0A9P9JW03_FUSSL</name>
<dbReference type="InterPro" id="IPR050675">
    <property type="entry name" value="OAF3"/>
</dbReference>
<evidence type="ECO:0000256" key="1">
    <source>
        <dbReference type="ARBA" id="ARBA00023015"/>
    </source>
</evidence>
<keyword evidence="1" id="KW-0805">Transcription regulation</keyword>
<dbReference type="CDD" id="cd00067">
    <property type="entry name" value="GAL4"/>
    <property type="match status" value="1"/>
</dbReference>
<dbReference type="PANTHER" id="PTHR31069">
    <property type="entry name" value="OLEATE-ACTIVATED TRANSCRIPTION FACTOR 1-RELATED"/>
    <property type="match status" value="1"/>
</dbReference>
<sequence length="699" mass="79136">MRRTRKPKTGPRIRSFGGCLTCRTRKVKCDETHPICRQCQRSRLVCGGYEAKIRFVHFSPDGTGPQGDVKQNDDGHSRRILFTESQRAAMSRHMQEVIDEDEIDQVLSALDSGCESQICELPPDGPFLVFSANDGEPTSEVAAEPIHVHPDHTVVLHEPLSSHGLQEIVNVDIPSAPNPCSWPETALLETGNISALDDILLGVDNSDDLGVDLSSFSMIPRASPIPIARTASPSPWDLHVNYDFTLSLDTSVSSHAHFLLEHYKSQMGKLFSPLRVRKSPWSILHFPRALSALSELSIFKRTKHAHTSLFYAVLAVSAFNWDNIHRQQKDSTTYWRNVGEGFRRGARKELEWTCETELAGEKSSKYKDILMAILTMVTISVVTGQQEEARSYLLNAELFISLRGAPKVNKSRKVKLLHSIYLFLRVIEESTYMYPPEKQPLASLSRAPESMLFPSLRTHSLCLGRDLDESCGMAFEFGLFGGLEDQENPAFFKEIYGFPQDLLSFISRATFLANEISMHRRRFSELSMTTELENRCAVLEGEICSWNNYNDGTEGDSDDPIAAFANRAIMSHLITAFHCAVLIFFYRRVRQLHPFLLQPFVEKTIANLEAFEQEQRNFSLVNCGIVWPGFIAGAEAVDPDLQARFYKRLQDCSRSSGMQNFGFAAEFLRDFWALRRQKGNENMTWMDMVRDRQLALVLT</sequence>
<dbReference type="GO" id="GO:0000981">
    <property type="term" value="F:DNA-binding transcription factor activity, RNA polymerase II-specific"/>
    <property type="evidence" value="ECO:0007669"/>
    <property type="project" value="InterPro"/>
</dbReference>
<dbReference type="Proteomes" id="UP000736672">
    <property type="component" value="Unassembled WGS sequence"/>
</dbReference>
<dbReference type="AlphaFoldDB" id="A0A9P9JW03"/>
<keyword evidence="3" id="KW-0804">Transcription</keyword>
<evidence type="ECO:0000313" key="6">
    <source>
        <dbReference type="EMBL" id="KAH7234585.1"/>
    </source>
</evidence>
<dbReference type="EMBL" id="JAGTJS010000025">
    <property type="protein sequence ID" value="KAH7234585.1"/>
    <property type="molecule type" value="Genomic_DNA"/>
</dbReference>
<accession>A0A9P9JW03</accession>
<dbReference type="Pfam" id="PF00172">
    <property type="entry name" value="Zn_clus"/>
    <property type="match status" value="1"/>
</dbReference>
<dbReference type="InterPro" id="IPR036864">
    <property type="entry name" value="Zn2-C6_fun-type_DNA-bd_sf"/>
</dbReference>
<dbReference type="InterPro" id="IPR001138">
    <property type="entry name" value="Zn2Cys6_DnaBD"/>
</dbReference>
<protein>
    <submittedName>
        <fullName evidence="6">Fungal-specific transcription factor domain-containing protein</fullName>
    </submittedName>
</protein>
<evidence type="ECO:0000256" key="3">
    <source>
        <dbReference type="ARBA" id="ARBA00023163"/>
    </source>
</evidence>
<keyword evidence="7" id="KW-1185">Reference proteome</keyword>
<feature type="domain" description="Zn(2)-C6 fungal-type" evidence="5">
    <location>
        <begin position="18"/>
        <end position="46"/>
    </location>
</feature>
<evidence type="ECO:0000256" key="2">
    <source>
        <dbReference type="ARBA" id="ARBA00023125"/>
    </source>
</evidence>
<dbReference type="InterPro" id="IPR021858">
    <property type="entry name" value="Fun_TF"/>
</dbReference>
<keyword evidence="2" id="KW-0238">DNA-binding</keyword>
<comment type="caution">
    <text evidence="6">The sequence shown here is derived from an EMBL/GenBank/DDBJ whole genome shotgun (WGS) entry which is preliminary data.</text>
</comment>
<dbReference type="OrthoDB" id="5089701at2759"/>
<dbReference type="GO" id="GO:0003677">
    <property type="term" value="F:DNA binding"/>
    <property type="evidence" value="ECO:0007669"/>
    <property type="project" value="UniProtKB-KW"/>
</dbReference>
<keyword evidence="4" id="KW-0539">Nucleus</keyword>